<dbReference type="EMBL" id="GGEC01084462">
    <property type="protein sequence ID" value="MBX64946.1"/>
    <property type="molecule type" value="Transcribed_RNA"/>
</dbReference>
<organism evidence="1">
    <name type="scientific">Rhizophora mucronata</name>
    <name type="common">Asiatic mangrove</name>
    <dbReference type="NCBI Taxonomy" id="61149"/>
    <lineage>
        <taxon>Eukaryota</taxon>
        <taxon>Viridiplantae</taxon>
        <taxon>Streptophyta</taxon>
        <taxon>Embryophyta</taxon>
        <taxon>Tracheophyta</taxon>
        <taxon>Spermatophyta</taxon>
        <taxon>Magnoliopsida</taxon>
        <taxon>eudicotyledons</taxon>
        <taxon>Gunneridae</taxon>
        <taxon>Pentapetalae</taxon>
        <taxon>rosids</taxon>
        <taxon>fabids</taxon>
        <taxon>Malpighiales</taxon>
        <taxon>Rhizophoraceae</taxon>
        <taxon>Rhizophora</taxon>
    </lineage>
</organism>
<protein>
    <submittedName>
        <fullName evidence="1">Uncharacterized protein</fullName>
    </submittedName>
</protein>
<accession>A0A2P2QD42</accession>
<dbReference type="AlphaFoldDB" id="A0A2P2QD42"/>
<proteinExistence type="predicted"/>
<reference evidence="1" key="1">
    <citation type="submission" date="2018-02" db="EMBL/GenBank/DDBJ databases">
        <title>Rhizophora mucronata_Transcriptome.</title>
        <authorList>
            <person name="Meera S.P."/>
            <person name="Sreeshan A."/>
            <person name="Augustine A."/>
        </authorList>
    </citation>
    <scope>NUCLEOTIDE SEQUENCE</scope>
    <source>
        <tissue evidence="1">Leaf</tissue>
    </source>
</reference>
<name>A0A2P2QD42_RHIMU</name>
<sequence>MICVLVTFINFSLQQYNCLFFYGKWLQNFVLVLWVHISFLNRLKQIINFRFKVVVLAGCL</sequence>
<evidence type="ECO:0000313" key="1">
    <source>
        <dbReference type="EMBL" id="MBX64946.1"/>
    </source>
</evidence>